<evidence type="ECO:0000256" key="3">
    <source>
        <dbReference type="ARBA" id="ARBA00022827"/>
    </source>
</evidence>
<dbReference type="InterPro" id="IPR036188">
    <property type="entry name" value="FAD/NAD-bd_sf"/>
</dbReference>
<evidence type="ECO:0000256" key="8">
    <source>
        <dbReference type="ARBA" id="ARBA00041137"/>
    </source>
</evidence>
<evidence type="ECO:0000259" key="9">
    <source>
        <dbReference type="Pfam" id="PF01266"/>
    </source>
</evidence>
<dbReference type="GO" id="GO:0047545">
    <property type="term" value="F:(S)-2-hydroxyglutarate dehydrogenase activity"/>
    <property type="evidence" value="ECO:0007669"/>
    <property type="project" value="UniProtKB-EC"/>
</dbReference>
<dbReference type="NCBIfam" id="NF008726">
    <property type="entry name" value="PRK11728.1"/>
    <property type="match status" value="1"/>
</dbReference>
<name>A0AAN9AGW0_HALRR</name>
<sequence length="363" mass="40480">MLLQKIPSFSRLLTTQQVRIVAVNAWVRRGSTASYEPKYDVVVVGGGIIGMASARELSLRYPHLKLSVLEKEDCLAAHQSGRNSGVIHAGIYYKPGSLKAKLCVEGLHLSYKYFDEEGIPYKKCGKLIVALNELEVKRLHDLFERATLNGVPDIKLIEGSEIKNYEPHCKGLKAIWSPHTGIVDWGLVTEHYGKNFRDHGGSIYLDFKVTGFDLVKDEADAEYPVRVFSKDKAVRCKYVLTCGGLQSDLLAELSGCSGDPHIVPFRGEYLLLSKEKAHLVRGNIYPVPDPRFPFLGVHFTPRMNGDIWLGPNAILAFKREGYSVRSQQAVCLLHRLRLSVTSQAAAYDVCVMAKSCHSYLKGE</sequence>
<keyword evidence="2" id="KW-0285">Flavoprotein</keyword>
<keyword evidence="4" id="KW-0560">Oxidoreductase</keyword>
<dbReference type="SUPFAM" id="SSF51905">
    <property type="entry name" value="FAD/NAD(P)-binding domain"/>
    <property type="match status" value="1"/>
</dbReference>
<evidence type="ECO:0000256" key="4">
    <source>
        <dbReference type="ARBA" id="ARBA00023002"/>
    </source>
</evidence>
<dbReference type="EC" id="1.1.99.2" evidence="7"/>
<comment type="cofactor">
    <cofactor evidence="1">
        <name>FAD</name>
        <dbReference type="ChEBI" id="CHEBI:57692"/>
    </cofactor>
</comment>
<evidence type="ECO:0000256" key="7">
    <source>
        <dbReference type="ARBA" id="ARBA00038878"/>
    </source>
</evidence>
<evidence type="ECO:0000256" key="1">
    <source>
        <dbReference type="ARBA" id="ARBA00001974"/>
    </source>
</evidence>
<proteinExistence type="inferred from homology"/>
<dbReference type="PANTHER" id="PTHR43104:SF2">
    <property type="entry name" value="L-2-HYDROXYGLUTARATE DEHYDROGENASE, MITOCHONDRIAL"/>
    <property type="match status" value="1"/>
</dbReference>
<evidence type="ECO:0000256" key="2">
    <source>
        <dbReference type="ARBA" id="ARBA00022630"/>
    </source>
</evidence>
<feature type="domain" description="FAD dependent oxidoreductase" evidence="9">
    <location>
        <begin position="40"/>
        <end position="325"/>
    </location>
</feature>
<gene>
    <name evidence="10" type="ORF">SK128_013101</name>
</gene>
<evidence type="ECO:0000256" key="6">
    <source>
        <dbReference type="ARBA" id="ARBA00037941"/>
    </source>
</evidence>
<dbReference type="InterPro" id="IPR006076">
    <property type="entry name" value="FAD-dep_OxRdtase"/>
</dbReference>
<evidence type="ECO:0000313" key="10">
    <source>
        <dbReference type="EMBL" id="KAK7086609.1"/>
    </source>
</evidence>
<comment type="catalytic activity">
    <reaction evidence="5">
        <text>(S)-2-hydroxyglutarate + A = 2-oxoglutarate + AH2</text>
        <dbReference type="Rhea" id="RHEA:21252"/>
        <dbReference type="ChEBI" id="CHEBI:13193"/>
        <dbReference type="ChEBI" id="CHEBI:16782"/>
        <dbReference type="ChEBI" id="CHEBI:16810"/>
        <dbReference type="ChEBI" id="CHEBI:17499"/>
        <dbReference type="EC" id="1.1.99.2"/>
    </reaction>
</comment>
<evidence type="ECO:0000256" key="5">
    <source>
        <dbReference type="ARBA" id="ARBA00036066"/>
    </source>
</evidence>
<evidence type="ECO:0000313" key="11">
    <source>
        <dbReference type="Proteomes" id="UP001381693"/>
    </source>
</evidence>
<dbReference type="Proteomes" id="UP001381693">
    <property type="component" value="Unassembled WGS sequence"/>
</dbReference>
<dbReference type="EMBL" id="JAXCGZ010000135">
    <property type="protein sequence ID" value="KAK7086609.1"/>
    <property type="molecule type" value="Genomic_DNA"/>
</dbReference>
<dbReference type="AlphaFoldDB" id="A0AAN9AGW0"/>
<dbReference type="Pfam" id="PF01266">
    <property type="entry name" value="DAO"/>
    <property type="match status" value="1"/>
</dbReference>
<keyword evidence="11" id="KW-1185">Reference proteome</keyword>
<dbReference type="Gene3D" id="3.50.50.60">
    <property type="entry name" value="FAD/NAD(P)-binding domain"/>
    <property type="match status" value="1"/>
</dbReference>
<dbReference type="PANTHER" id="PTHR43104">
    <property type="entry name" value="L-2-HYDROXYGLUTARATE DEHYDROGENASE, MITOCHONDRIAL"/>
    <property type="match status" value="1"/>
</dbReference>
<accession>A0AAN9AGW0</accession>
<comment type="caution">
    <text evidence="10">The sequence shown here is derived from an EMBL/GenBank/DDBJ whole genome shotgun (WGS) entry which is preliminary data.</text>
</comment>
<comment type="similarity">
    <text evidence="6">Belongs to the L2HGDH family.</text>
</comment>
<dbReference type="Gene3D" id="3.30.9.10">
    <property type="entry name" value="D-Amino Acid Oxidase, subunit A, domain 2"/>
    <property type="match status" value="1"/>
</dbReference>
<protein>
    <recommendedName>
        <fullName evidence="8">L-2-hydroxyglutarate dehydrogenase, mitochondrial</fullName>
        <ecNumber evidence="7">1.1.99.2</ecNumber>
    </recommendedName>
</protein>
<reference evidence="10 11" key="1">
    <citation type="submission" date="2023-11" db="EMBL/GenBank/DDBJ databases">
        <title>Halocaridina rubra genome assembly.</title>
        <authorList>
            <person name="Smith C."/>
        </authorList>
    </citation>
    <scope>NUCLEOTIDE SEQUENCE [LARGE SCALE GENOMIC DNA]</scope>
    <source>
        <strain evidence="10">EP-1</strain>
        <tissue evidence="10">Whole</tissue>
    </source>
</reference>
<keyword evidence="3" id="KW-0274">FAD</keyword>
<organism evidence="10 11">
    <name type="scientific">Halocaridina rubra</name>
    <name type="common">Hawaiian red shrimp</name>
    <dbReference type="NCBI Taxonomy" id="373956"/>
    <lineage>
        <taxon>Eukaryota</taxon>
        <taxon>Metazoa</taxon>
        <taxon>Ecdysozoa</taxon>
        <taxon>Arthropoda</taxon>
        <taxon>Crustacea</taxon>
        <taxon>Multicrustacea</taxon>
        <taxon>Malacostraca</taxon>
        <taxon>Eumalacostraca</taxon>
        <taxon>Eucarida</taxon>
        <taxon>Decapoda</taxon>
        <taxon>Pleocyemata</taxon>
        <taxon>Caridea</taxon>
        <taxon>Atyoidea</taxon>
        <taxon>Atyidae</taxon>
        <taxon>Halocaridina</taxon>
    </lineage>
</organism>